<organism evidence="2 3">
    <name type="scientific">Actinomadura decatromicini</name>
    <dbReference type="NCBI Taxonomy" id="2604572"/>
    <lineage>
        <taxon>Bacteria</taxon>
        <taxon>Bacillati</taxon>
        <taxon>Actinomycetota</taxon>
        <taxon>Actinomycetes</taxon>
        <taxon>Streptosporangiales</taxon>
        <taxon>Thermomonosporaceae</taxon>
        <taxon>Actinomadura</taxon>
    </lineage>
</organism>
<keyword evidence="1" id="KW-0472">Membrane</keyword>
<evidence type="ECO:0000313" key="2">
    <source>
        <dbReference type="EMBL" id="TYK50739.1"/>
    </source>
</evidence>
<gene>
    <name evidence="2" type="ORF">FXF68_09660</name>
</gene>
<protein>
    <submittedName>
        <fullName evidence="2">Uncharacterized protein</fullName>
    </submittedName>
</protein>
<comment type="caution">
    <text evidence="2">The sequence shown here is derived from an EMBL/GenBank/DDBJ whole genome shotgun (WGS) entry which is preliminary data.</text>
</comment>
<feature type="transmembrane region" description="Helical" evidence="1">
    <location>
        <begin position="12"/>
        <end position="32"/>
    </location>
</feature>
<sequence>MAARDRDRLVTNLQYWLFAAITVLAGVCLFYVSGTKWGKSHESIASLLNQMGGLLIASVAVATLWDLFGRQSLLREVLNVVKLNDSVVSAGLESVGLDYNKAIDWDERLTSAKELDVFAAWATTWRNTHQAKLSALATRSGAKIRVCIPDPQNDACVDALATRFNRGQDEVRSKLEEAIEDYKRFDGSARSGRVEIYTTPVYRAFSAYRIDELFVVTLYHHKESRSGSVPVFVFRKDKEMFDFFRDDLEGVLAGNATKVYP</sequence>
<dbReference type="EMBL" id="VSRQ01000002">
    <property type="protein sequence ID" value="TYK50739.1"/>
    <property type="molecule type" value="Genomic_DNA"/>
</dbReference>
<reference evidence="2 3" key="1">
    <citation type="submission" date="2019-08" db="EMBL/GenBank/DDBJ databases">
        <title>Actinomadura sp. nov. CYP1-5 isolated from mountain soil.</title>
        <authorList>
            <person name="Songsumanus A."/>
            <person name="Kuncharoen N."/>
            <person name="Kudo T."/>
            <person name="Yuki M."/>
            <person name="Igarashi Y."/>
            <person name="Tanasupawat S."/>
        </authorList>
    </citation>
    <scope>NUCLEOTIDE SEQUENCE [LARGE SCALE GENOMIC DNA]</scope>
    <source>
        <strain evidence="2 3">CYP1-5</strain>
    </source>
</reference>
<dbReference type="RefSeq" id="WP_148758585.1">
    <property type="nucleotide sequence ID" value="NZ_VSRQ01000002.1"/>
</dbReference>
<keyword evidence="3" id="KW-1185">Reference proteome</keyword>
<dbReference type="AlphaFoldDB" id="A0A5D3FRL0"/>
<keyword evidence="1" id="KW-0812">Transmembrane</keyword>
<accession>A0A5D3FRL0</accession>
<proteinExistence type="predicted"/>
<keyword evidence="1" id="KW-1133">Transmembrane helix</keyword>
<evidence type="ECO:0000313" key="3">
    <source>
        <dbReference type="Proteomes" id="UP000323505"/>
    </source>
</evidence>
<dbReference type="Proteomes" id="UP000323505">
    <property type="component" value="Unassembled WGS sequence"/>
</dbReference>
<feature type="transmembrane region" description="Helical" evidence="1">
    <location>
        <begin position="44"/>
        <end position="65"/>
    </location>
</feature>
<evidence type="ECO:0000256" key="1">
    <source>
        <dbReference type="SAM" id="Phobius"/>
    </source>
</evidence>
<name>A0A5D3FRL0_9ACTN</name>